<dbReference type="AlphaFoldDB" id="A0A2C6MEJ6"/>
<gene>
    <name evidence="3" type="ORF">P378_01575</name>
</gene>
<comment type="caution">
    <text evidence="3">The sequence shown here is derived from an EMBL/GenBank/DDBJ whole genome shotgun (WGS) entry which is preliminary data.</text>
</comment>
<dbReference type="Pfam" id="PF14285">
    <property type="entry name" value="DUF4367"/>
    <property type="match status" value="1"/>
</dbReference>
<organism evidence="3 4">
    <name type="scientific">Desulforamulus profundi</name>
    <dbReference type="NCBI Taxonomy" id="1383067"/>
    <lineage>
        <taxon>Bacteria</taxon>
        <taxon>Bacillati</taxon>
        <taxon>Bacillota</taxon>
        <taxon>Clostridia</taxon>
        <taxon>Eubacteriales</taxon>
        <taxon>Peptococcaceae</taxon>
        <taxon>Desulforamulus</taxon>
    </lineage>
</organism>
<keyword evidence="4" id="KW-1185">Reference proteome</keyword>
<evidence type="ECO:0000256" key="1">
    <source>
        <dbReference type="SAM" id="Phobius"/>
    </source>
</evidence>
<dbReference type="RefSeq" id="WP_099082021.1">
    <property type="nucleotide sequence ID" value="NZ_AWQQ01000013.1"/>
</dbReference>
<dbReference type="InterPro" id="IPR025377">
    <property type="entry name" value="DUF4367"/>
</dbReference>
<accession>A0A2C6MEJ6</accession>
<evidence type="ECO:0000313" key="3">
    <source>
        <dbReference type="EMBL" id="PHJ39739.1"/>
    </source>
</evidence>
<protein>
    <recommendedName>
        <fullName evidence="2">DUF4367 domain-containing protein</fullName>
    </recommendedName>
</protein>
<dbReference type="Proteomes" id="UP000222564">
    <property type="component" value="Unassembled WGS sequence"/>
</dbReference>
<dbReference type="EMBL" id="AWQQ01000013">
    <property type="protein sequence ID" value="PHJ39739.1"/>
    <property type="molecule type" value="Genomic_DNA"/>
</dbReference>
<evidence type="ECO:0000259" key="2">
    <source>
        <dbReference type="Pfam" id="PF14285"/>
    </source>
</evidence>
<keyword evidence="1" id="KW-0472">Membrane</keyword>
<reference evidence="3 4" key="1">
    <citation type="submission" date="2013-09" db="EMBL/GenBank/DDBJ databases">
        <title>Biodegradation of hydrocarbons in the deep terrestrial subsurface : characterization of a microbial consortium composed of two Desulfotomaculum species originating from a deep geological formation.</title>
        <authorList>
            <person name="Aullo T."/>
            <person name="Berlendis S."/>
            <person name="Lascourreges J.-F."/>
            <person name="Dessort D."/>
            <person name="Saint-Laurent S."/>
            <person name="Schraauwers B."/>
            <person name="Mas J."/>
            <person name="Magot M."/>
            <person name="Ranchou-Peyruse A."/>
        </authorList>
    </citation>
    <scope>NUCLEOTIDE SEQUENCE [LARGE SCALE GENOMIC DNA]</scope>
    <source>
        <strain evidence="3 4">Bs107</strain>
    </source>
</reference>
<feature type="transmembrane region" description="Helical" evidence="1">
    <location>
        <begin position="49"/>
        <end position="69"/>
    </location>
</feature>
<keyword evidence="1" id="KW-1133">Transmembrane helix</keyword>
<feature type="domain" description="DUF4367" evidence="2">
    <location>
        <begin position="141"/>
        <end position="235"/>
    </location>
</feature>
<keyword evidence="1" id="KW-0812">Transmembrane</keyword>
<name>A0A2C6MEJ6_9FIRM</name>
<proteinExistence type="predicted"/>
<sequence length="242" mass="27516">MSEEKYVTLDELIKRSLQEKARKDKDINLDEAWEKFSNRYNVRRPRKNLKHWAVAGFVILAITTSLFMLPTQGTAINLKVFQSIKSFISGKVQTAYISFGKENKKDTADYLTPEVYSVLKDVRYDILLPLDMMDVYKLEKAEVTNVGNSRQVELLLKGNGSEVTITQMNIVGDLNQGNSYDTEDAVMKKANVKGQEATLIVYKNGFSKLSWVDRDIFISIVGNISEDNILMLANSTKRVNLQ</sequence>
<dbReference type="OrthoDB" id="1786203at2"/>
<evidence type="ECO:0000313" key="4">
    <source>
        <dbReference type="Proteomes" id="UP000222564"/>
    </source>
</evidence>